<protein>
    <recommendedName>
        <fullName evidence="3">FAD-binding domain-containing protein</fullName>
    </recommendedName>
</protein>
<dbReference type="SUPFAM" id="SSF51905">
    <property type="entry name" value="FAD/NAD(P)-binding domain"/>
    <property type="match status" value="1"/>
</dbReference>
<dbReference type="Proteomes" id="UP000239907">
    <property type="component" value="Unassembled WGS sequence"/>
</dbReference>
<dbReference type="RefSeq" id="WP_105041850.1">
    <property type="nucleotide sequence ID" value="NZ_MQWA01000001.1"/>
</dbReference>
<comment type="caution">
    <text evidence="1">The sequence shown here is derived from an EMBL/GenBank/DDBJ whole genome shotgun (WGS) entry which is preliminary data.</text>
</comment>
<reference evidence="1 2" key="1">
    <citation type="submission" date="2016-12" db="EMBL/GenBank/DDBJ databases">
        <title>Study of bacterial adaptation to deep sea.</title>
        <authorList>
            <person name="Song J."/>
            <person name="Yoshizawa S."/>
            <person name="Kogure K."/>
        </authorList>
    </citation>
    <scope>NUCLEOTIDE SEQUENCE [LARGE SCALE GENOMIC DNA]</scope>
    <source>
        <strain evidence="1 2">SAORIC-165</strain>
    </source>
</reference>
<proteinExistence type="predicted"/>
<dbReference type="PANTHER" id="PTHR43422:SF3">
    <property type="entry name" value="THIAMINE THIAZOLE SYNTHASE"/>
    <property type="match status" value="1"/>
</dbReference>
<dbReference type="InterPro" id="IPR036188">
    <property type="entry name" value="FAD/NAD-bd_sf"/>
</dbReference>
<evidence type="ECO:0000313" key="2">
    <source>
        <dbReference type="Proteomes" id="UP000239907"/>
    </source>
</evidence>
<evidence type="ECO:0000313" key="1">
    <source>
        <dbReference type="EMBL" id="PQJ27369.1"/>
    </source>
</evidence>
<dbReference type="EMBL" id="MQWA01000001">
    <property type="protein sequence ID" value="PQJ27369.1"/>
    <property type="molecule type" value="Genomic_DNA"/>
</dbReference>
<keyword evidence="2" id="KW-1185">Reference proteome</keyword>
<name>A0A2S7TXC9_9BACT</name>
<dbReference type="OrthoDB" id="9790035at2"/>
<evidence type="ECO:0008006" key="3">
    <source>
        <dbReference type="Google" id="ProtNLM"/>
    </source>
</evidence>
<accession>A0A2S7TXC9</accession>
<organism evidence="1 2">
    <name type="scientific">Rubritalea profundi</name>
    <dbReference type="NCBI Taxonomy" id="1658618"/>
    <lineage>
        <taxon>Bacteria</taxon>
        <taxon>Pseudomonadati</taxon>
        <taxon>Verrucomicrobiota</taxon>
        <taxon>Verrucomicrobiia</taxon>
        <taxon>Verrucomicrobiales</taxon>
        <taxon>Rubritaleaceae</taxon>
        <taxon>Rubritalea</taxon>
    </lineage>
</organism>
<dbReference type="AlphaFoldDB" id="A0A2S7TXC9"/>
<gene>
    <name evidence="1" type="ORF">BSZ32_01890</name>
</gene>
<dbReference type="Gene3D" id="3.50.50.60">
    <property type="entry name" value="FAD/NAD(P)-binding domain"/>
    <property type="match status" value="1"/>
</dbReference>
<sequence length="427" mass="47677">MAGTSEDHVVVIGSSIAGLLSAAAMSPYYSKVILVDNDTFGGEGTVRKATPQGHHVHGLLSSGWTALQKLLPGVELRLKQMGAEWVHFGKEFRWHHFGKFKANFEDLMEGPFMSRTCLEEAVRAEVTALGNVEFLSDAVVGFIGDSFEISGVRLASGKELNAARVVDASGRASRCPQWLEEIGGKVPRVQTLAAGLRYSSCRFKVAADHGTEKWKALFVIPKPPETMSGAVFPQEDGNWLVTLAGRKKDTMPTNQEEFLEYAKQLGCPDVYEAIKDAEPLSALAHYRFKESRRYFYEKSSMPKNLLAIGDSVCSFNPIFGQGMTVCILEALKMSELIERGECASQSYFKSISGIVSHAWEMITVEDMRYPELHSQRSLKIKLMQQLTQRVYEKTSEDGELNKMLYEVIHFKRPATDLCKPWALFRLL</sequence>
<dbReference type="PANTHER" id="PTHR43422">
    <property type="entry name" value="THIAMINE THIAZOLE SYNTHASE"/>
    <property type="match status" value="1"/>
</dbReference>